<dbReference type="OrthoDB" id="5644314at2"/>
<keyword evidence="2" id="KW-0282">Flagellum</keyword>
<dbReference type="InterPro" id="IPR021136">
    <property type="entry name" value="Flagellar_hook_control-like_C"/>
</dbReference>
<protein>
    <submittedName>
        <fullName evidence="2">Flagellar hook-length control protein FliK</fullName>
    </submittedName>
</protein>
<organism evidence="2 3">
    <name type="scientific">Legionella clemsonensis</name>
    <dbReference type="NCBI Taxonomy" id="1867846"/>
    <lineage>
        <taxon>Bacteria</taxon>
        <taxon>Pseudomonadati</taxon>
        <taxon>Pseudomonadota</taxon>
        <taxon>Gammaproteobacteria</taxon>
        <taxon>Legionellales</taxon>
        <taxon>Legionellaceae</taxon>
        <taxon>Legionella</taxon>
    </lineage>
</organism>
<sequence>MAIDMPNNMPVRLEPMQELKLTKPSTELYVGQILKTVVVKALSENQVLININGQNINARTSHHINPDELLQVKVVQTEGETVLQILRNPPELNLLHKALMQTLPKQSSPAYLLASLSGLSTVSNLPPMIRQQIQHLLTTFSPVAQLPQQLAQAIGYSGLFWENTLVHWRKTDSKEFLTRDFKGQCIKLSGLLNEQPHISSAKARFNEPESFPLLSNVLQPPRNSAAISFTGEPVEHILTLLRDHTMQTLARVETNQLLHLLHSQNEPYRLLLELPLHTLSGLELIPLKIEEHRQQQALQAGKSSWSMSFAIHLSHLGDIQAKVKLQDTALEVQINADKKETVAYLTEQQQTFANLLESLGLTLTLWNVDVGLLTEAIDMSHLHLLDMNI</sequence>
<dbReference type="Proteomes" id="UP000201728">
    <property type="component" value="Chromosome"/>
</dbReference>
<keyword evidence="3" id="KW-1185">Reference proteome</keyword>
<proteinExistence type="predicted"/>
<dbReference type="Gene3D" id="3.30.750.140">
    <property type="match status" value="1"/>
</dbReference>
<dbReference type="RefSeq" id="WP_094090089.1">
    <property type="nucleotide sequence ID" value="NZ_CP016397.1"/>
</dbReference>
<evidence type="ECO:0000259" key="1">
    <source>
        <dbReference type="Pfam" id="PF02120"/>
    </source>
</evidence>
<dbReference type="InterPro" id="IPR038610">
    <property type="entry name" value="FliK-like_C_sf"/>
</dbReference>
<feature type="domain" description="Flagellar hook-length control protein-like C-terminal" evidence="1">
    <location>
        <begin position="294"/>
        <end position="370"/>
    </location>
</feature>
<keyword evidence="2" id="KW-0969">Cilium</keyword>
<dbReference type="KEGG" id="lcd:clem_02065"/>
<dbReference type="Pfam" id="PF02120">
    <property type="entry name" value="Flg_hook"/>
    <property type="match status" value="1"/>
</dbReference>
<keyword evidence="2" id="KW-0966">Cell projection</keyword>
<evidence type="ECO:0000313" key="2">
    <source>
        <dbReference type="EMBL" id="ASQ44976.1"/>
    </source>
</evidence>
<name>A0A222NZH5_9GAMM</name>
<dbReference type="AlphaFoldDB" id="A0A222NZH5"/>
<accession>A0A222NZH5</accession>
<reference evidence="3" key="1">
    <citation type="submission" date="2016-07" db="EMBL/GenBank/DDBJ databases">
        <authorList>
            <person name="Florea S."/>
            <person name="Webb J.S."/>
            <person name="Jaromczyk J."/>
            <person name="Schardl C.L."/>
        </authorList>
    </citation>
    <scope>NUCLEOTIDE SEQUENCE [LARGE SCALE GENOMIC DNA]</scope>
    <source>
        <strain evidence="3">CDC-D5610</strain>
    </source>
</reference>
<dbReference type="EMBL" id="CP016397">
    <property type="protein sequence ID" value="ASQ44976.1"/>
    <property type="molecule type" value="Genomic_DNA"/>
</dbReference>
<evidence type="ECO:0000313" key="3">
    <source>
        <dbReference type="Proteomes" id="UP000201728"/>
    </source>
</evidence>
<gene>
    <name evidence="2" type="ORF">clem_02065</name>
</gene>